<keyword evidence="4 6" id="KW-0067">ATP-binding</keyword>
<dbReference type="GO" id="GO:0016887">
    <property type="term" value="F:ATP hydrolysis activity"/>
    <property type="evidence" value="ECO:0007669"/>
    <property type="project" value="InterPro"/>
</dbReference>
<evidence type="ECO:0000259" key="9">
    <source>
        <dbReference type="Pfam" id="PF13476"/>
    </source>
</evidence>
<comment type="caution">
    <text evidence="10">The sequence shown here is derived from an EMBL/GenBank/DDBJ whole genome shotgun (WGS) entry which is preliminary data.</text>
</comment>
<evidence type="ECO:0000256" key="4">
    <source>
        <dbReference type="ARBA" id="ARBA00022840"/>
    </source>
</evidence>
<keyword evidence="3 6" id="KW-0547">Nucleotide-binding</keyword>
<dbReference type="GO" id="GO:0006260">
    <property type="term" value="P:DNA replication"/>
    <property type="evidence" value="ECO:0007669"/>
    <property type="project" value="UniProtKB-UniRule"/>
</dbReference>
<protein>
    <recommendedName>
        <fullName evidence="6 7">DNA replication and repair protein RecF</fullName>
    </recommendedName>
</protein>
<dbReference type="PROSITE" id="PS00617">
    <property type="entry name" value="RECF_1"/>
    <property type="match status" value="1"/>
</dbReference>
<dbReference type="Proteomes" id="UP000248806">
    <property type="component" value="Unassembled WGS sequence"/>
</dbReference>
<gene>
    <name evidence="6" type="primary">recF</name>
    <name evidence="10" type="ORF">EI42_04542</name>
</gene>
<keyword evidence="6 7" id="KW-0234">DNA repair</keyword>
<proteinExistence type="inferred from homology"/>
<dbReference type="GO" id="GO:0000731">
    <property type="term" value="P:DNA synthesis involved in DNA repair"/>
    <property type="evidence" value="ECO:0007669"/>
    <property type="project" value="TreeGrafter"/>
</dbReference>
<comment type="subcellular location">
    <subcellularLocation>
        <location evidence="6 7">Cytoplasm</location>
    </subcellularLocation>
</comment>
<evidence type="ECO:0000256" key="1">
    <source>
        <dbReference type="ARBA" id="ARBA00022490"/>
    </source>
</evidence>
<dbReference type="InterPro" id="IPR018078">
    <property type="entry name" value="DNA-binding_RecF_CS"/>
</dbReference>
<dbReference type="GO" id="GO:0005524">
    <property type="term" value="F:ATP binding"/>
    <property type="evidence" value="ECO:0007669"/>
    <property type="project" value="UniProtKB-UniRule"/>
</dbReference>
<keyword evidence="11" id="KW-1185">Reference proteome</keyword>
<dbReference type="Pfam" id="PF13476">
    <property type="entry name" value="AAA_23"/>
    <property type="match status" value="1"/>
</dbReference>
<dbReference type="GO" id="GO:0003697">
    <property type="term" value="F:single-stranded DNA binding"/>
    <property type="evidence" value="ECO:0007669"/>
    <property type="project" value="UniProtKB-UniRule"/>
</dbReference>
<comment type="similarity">
    <text evidence="6 7">Belongs to the RecF family.</text>
</comment>
<dbReference type="GO" id="GO:0005737">
    <property type="term" value="C:cytoplasm"/>
    <property type="evidence" value="ECO:0007669"/>
    <property type="project" value="UniProtKB-SubCell"/>
</dbReference>
<dbReference type="Gene3D" id="1.20.1050.90">
    <property type="entry name" value="RecF/RecN/SMC, N-terminal domain"/>
    <property type="match status" value="1"/>
</dbReference>
<dbReference type="PROSITE" id="PS00618">
    <property type="entry name" value="RECF_2"/>
    <property type="match status" value="1"/>
</dbReference>
<feature type="binding site" evidence="6">
    <location>
        <begin position="52"/>
        <end position="59"/>
    </location>
    <ligand>
        <name>ATP</name>
        <dbReference type="ChEBI" id="CHEBI:30616"/>
    </ligand>
</feature>
<evidence type="ECO:0000256" key="2">
    <source>
        <dbReference type="ARBA" id="ARBA00022705"/>
    </source>
</evidence>
<keyword evidence="5 6" id="KW-0238">DNA-binding</keyword>
<keyword evidence="1 6" id="KW-0963">Cytoplasm</keyword>
<dbReference type="InterPro" id="IPR001238">
    <property type="entry name" value="DNA-binding_RecF"/>
</dbReference>
<keyword evidence="6 7" id="KW-0227">DNA damage</keyword>
<dbReference type="GO" id="GO:0006302">
    <property type="term" value="P:double-strand break repair"/>
    <property type="evidence" value="ECO:0007669"/>
    <property type="project" value="InterPro"/>
</dbReference>
<dbReference type="GO" id="GO:0009432">
    <property type="term" value="P:SOS response"/>
    <property type="evidence" value="ECO:0007669"/>
    <property type="project" value="UniProtKB-UniRule"/>
</dbReference>
<dbReference type="SUPFAM" id="SSF52540">
    <property type="entry name" value="P-loop containing nucleoside triphosphate hydrolases"/>
    <property type="match status" value="1"/>
</dbReference>
<evidence type="ECO:0000256" key="7">
    <source>
        <dbReference type="RuleBase" id="RU000578"/>
    </source>
</evidence>
<dbReference type="PANTHER" id="PTHR32182:SF0">
    <property type="entry name" value="DNA REPLICATION AND REPAIR PROTEIN RECF"/>
    <property type="match status" value="1"/>
</dbReference>
<accession>A0A326U293</accession>
<evidence type="ECO:0000256" key="5">
    <source>
        <dbReference type="ARBA" id="ARBA00023125"/>
    </source>
</evidence>
<dbReference type="EMBL" id="QKUF01000021">
    <property type="protein sequence ID" value="PZW24660.1"/>
    <property type="molecule type" value="Genomic_DNA"/>
</dbReference>
<evidence type="ECO:0000313" key="11">
    <source>
        <dbReference type="Proteomes" id="UP000248806"/>
    </source>
</evidence>
<dbReference type="HAMAP" id="MF_00365">
    <property type="entry name" value="RecF"/>
    <property type="match status" value="1"/>
</dbReference>
<evidence type="ECO:0000313" key="10">
    <source>
        <dbReference type="EMBL" id="PZW24660.1"/>
    </source>
</evidence>
<reference evidence="10 11" key="1">
    <citation type="submission" date="2018-06" db="EMBL/GenBank/DDBJ databases">
        <title>Genomic Encyclopedia of Archaeal and Bacterial Type Strains, Phase II (KMG-II): from individual species to whole genera.</title>
        <authorList>
            <person name="Goeker M."/>
        </authorList>
    </citation>
    <scope>NUCLEOTIDE SEQUENCE [LARGE SCALE GENOMIC DNA]</scope>
    <source>
        <strain evidence="10 11">ATCC BAA-1881</strain>
    </source>
</reference>
<dbReference type="Gene3D" id="3.40.50.300">
    <property type="entry name" value="P-loop containing nucleotide triphosphate hydrolases"/>
    <property type="match status" value="1"/>
</dbReference>
<name>A0A326U293_THEHA</name>
<dbReference type="PANTHER" id="PTHR32182">
    <property type="entry name" value="DNA REPLICATION AND REPAIR PROTEIN RECF"/>
    <property type="match status" value="1"/>
</dbReference>
<feature type="domain" description="Rad50/SbcC-type AAA" evidence="9">
    <location>
        <begin position="28"/>
        <end position="79"/>
    </location>
</feature>
<evidence type="ECO:0000256" key="8">
    <source>
        <dbReference type="SAM" id="MobiDB-lite"/>
    </source>
</evidence>
<evidence type="ECO:0000256" key="6">
    <source>
        <dbReference type="HAMAP-Rule" id="MF_00365"/>
    </source>
</evidence>
<keyword evidence="6 7" id="KW-0742">SOS response</keyword>
<comment type="function">
    <text evidence="6 7">The RecF protein is involved in DNA metabolism; it is required for DNA replication and normal SOS inducibility. RecF binds preferentially to single-stranded, linear DNA. It also seems to bind ATP.</text>
</comment>
<dbReference type="NCBIfam" id="TIGR00611">
    <property type="entry name" value="recf"/>
    <property type="match status" value="1"/>
</dbReference>
<keyword evidence="2 6" id="KW-0235">DNA replication</keyword>
<feature type="region of interest" description="Disordered" evidence="8">
    <location>
        <begin position="121"/>
        <end position="140"/>
    </location>
</feature>
<dbReference type="AlphaFoldDB" id="A0A326U293"/>
<dbReference type="InterPro" id="IPR027417">
    <property type="entry name" value="P-loop_NTPase"/>
</dbReference>
<sequence length="415" mass="47121">MQTARRGPVPLHGAESTSRTHFMYLSHLSLSYFRNYKELDLTLAPGLSIFYGDNAQGKTNLLEAVSMLATATSFHASSDREAVNWHAPDHIAHLKGNVIRLEDDLAIEMIIFDPTPPTFNEEAGTQPVSHQELPSGMPRKRLKLNGVPRRTIDVIGQMKVVLFAPADLHLVDGTPDERRRFIDRALCQIVPHYCQALMMYRKVVTQRSALLKRIRDQHEDPGLLVYLDERLAELANQIIYERQRMITAMNEQAAPLQEAISGGKERLKIVYRPSLKVDPAWSPFDAPQHFLEQLRAIRRKEILQGVCLLGPHRDDLEFLVNGVNIHTYGSRGQQRTVALSTKLAELAYMRAHTGDEPVLLLDDVFSELDHVRREYLLQQVIQHQQVLLTATDLTEFPSSILEQAHRYHVTAGQIS</sequence>
<dbReference type="InterPro" id="IPR042174">
    <property type="entry name" value="RecF_2"/>
</dbReference>
<dbReference type="InterPro" id="IPR038729">
    <property type="entry name" value="Rad50/SbcC_AAA"/>
</dbReference>
<evidence type="ECO:0000256" key="3">
    <source>
        <dbReference type="ARBA" id="ARBA00022741"/>
    </source>
</evidence>
<organism evidence="10 11">
    <name type="scientific">Thermosporothrix hazakensis</name>
    <dbReference type="NCBI Taxonomy" id="644383"/>
    <lineage>
        <taxon>Bacteria</taxon>
        <taxon>Bacillati</taxon>
        <taxon>Chloroflexota</taxon>
        <taxon>Ktedonobacteria</taxon>
        <taxon>Ktedonobacterales</taxon>
        <taxon>Thermosporotrichaceae</taxon>
        <taxon>Thermosporothrix</taxon>
    </lineage>
</organism>